<feature type="region of interest" description="Disordered" evidence="1">
    <location>
        <begin position="98"/>
        <end position="118"/>
    </location>
</feature>
<dbReference type="OMA" id="METQFHG"/>
<dbReference type="PANTHER" id="PTHR35462:SF2">
    <property type="entry name" value="TRANSMEMBRANE PROTEIN"/>
    <property type="match status" value="1"/>
</dbReference>
<evidence type="ECO:0000256" key="2">
    <source>
        <dbReference type="SAM" id="Phobius"/>
    </source>
</evidence>
<keyword evidence="2" id="KW-1133">Transmembrane helix</keyword>
<keyword evidence="2" id="KW-0472">Membrane</keyword>
<protein>
    <submittedName>
        <fullName evidence="3">Uncharacterized protein</fullName>
    </submittedName>
</protein>
<evidence type="ECO:0000256" key="1">
    <source>
        <dbReference type="SAM" id="MobiDB-lite"/>
    </source>
</evidence>
<proteinExistence type="predicted"/>
<sequence>MQTDDEWLAPDKLYHVLFCFFVALASAELTRRCGHSLLRRRSISIGSLVSTAAGAAKEIGDEMGFWTSGGGSIKDAVADLSGVLLAATILWALALPPPPPPPKGSHEDPYRFHGDSAV</sequence>
<dbReference type="EMBL" id="LR721783">
    <property type="protein sequence ID" value="VVW33057.1"/>
    <property type="molecule type" value="Genomic_DNA"/>
</dbReference>
<reference evidence="3" key="1">
    <citation type="submission" date="2019-09" db="EMBL/GenBank/DDBJ databases">
        <authorList>
            <person name="Zhang L."/>
        </authorList>
    </citation>
    <scope>NUCLEOTIDE SEQUENCE</scope>
</reference>
<name>A0A5K1CZX7_9MAGN</name>
<gene>
    <name evidence="3" type="ORF">NYM_LOCUS19085</name>
</gene>
<dbReference type="OrthoDB" id="772152at2759"/>
<evidence type="ECO:0000313" key="3">
    <source>
        <dbReference type="EMBL" id="VVW33057.1"/>
    </source>
</evidence>
<organism evidence="3">
    <name type="scientific">Nymphaea colorata</name>
    <name type="common">pocket water lily</name>
    <dbReference type="NCBI Taxonomy" id="210225"/>
    <lineage>
        <taxon>Eukaryota</taxon>
        <taxon>Viridiplantae</taxon>
        <taxon>Streptophyta</taxon>
        <taxon>Embryophyta</taxon>
        <taxon>Tracheophyta</taxon>
        <taxon>Spermatophyta</taxon>
        <taxon>Magnoliopsida</taxon>
        <taxon>Nymphaeales</taxon>
        <taxon>Nymphaeaceae</taxon>
        <taxon>Nymphaea</taxon>
    </lineage>
</organism>
<feature type="compositionally biased region" description="Basic and acidic residues" evidence="1">
    <location>
        <begin position="104"/>
        <end position="118"/>
    </location>
</feature>
<keyword evidence="2" id="KW-0812">Transmembrane</keyword>
<feature type="transmembrane region" description="Helical" evidence="2">
    <location>
        <begin position="12"/>
        <end position="30"/>
    </location>
</feature>
<accession>A0A5K1CZX7</accession>
<dbReference type="Gramene" id="NC5G0050480.1">
    <property type="protein sequence ID" value="NC5G0050480.1:cds"/>
    <property type="gene ID" value="NC5G0050480"/>
</dbReference>
<dbReference type="AlphaFoldDB" id="A0A5K1CZX7"/>
<dbReference type="PANTHER" id="PTHR35462">
    <property type="match status" value="1"/>
</dbReference>